<dbReference type="AlphaFoldDB" id="A0A8X6TC73"/>
<name>A0A8X6TC73_NEPPI</name>
<accession>A0A8X6TC73</accession>
<proteinExistence type="predicted"/>
<reference evidence="1" key="1">
    <citation type="submission" date="2020-08" db="EMBL/GenBank/DDBJ databases">
        <title>Multicomponent nature underlies the extraordinary mechanical properties of spider dragline silk.</title>
        <authorList>
            <person name="Kono N."/>
            <person name="Nakamura H."/>
            <person name="Mori M."/>
            <person name="Yoshida Y."/>
            <person name="Ohtoshi R."/>
            <person name="Malay A.D."/>
            <person name="Moran D.A.P."/>
            <person name="Tomita M."/>
            <person name="Numata K."/>
            <person name="Arakawa K."/>
        </authorList>
    </citation>
    <scope>NUCLEOTIDE SEQUENCE</scope>
</reference>
<comment type="caution">
    <text evidence="1">The sequence shown here is derived from an EMBL/GenBank/DDBJ whole genome shotgun (WGS) entry which is preliminary data.</text>
</comment>
<protein>
    <submittedName>
        <fullName evidence="1">Uncharacterized protein</fullName>
    </submittedName>
</protein>
<evidence type="ECO:0000313" key="1">
    <source>
        <dbReference type="EMBL" id="GFS92297.1"/>
    </source>
</evidence>
<sequence>MTIVFITHFIFRPFRIVNRNSGALKANHIDSTEKIREEFLEALEYGISVKATGCELRTLTFHGGAAVFKSSITATNDKRCLH</sequence>
<evidence type="ECO:0000313" key="2">
    <source>
        <dbReference type="Proteomes" id="UP000887013"/>
    </source>
</evidence>
<dbReference type="EMBL" id="BMAW01099898">
    <property type="protein sequence ID" value="GFS92297.1"/>
    <property type="molecule type" value="Genomic_DNA"/>
</dbReference>
<gene>
    <name evidence="1" type="ORF">NPIL_374691</name>
</gene>
<organism evidence="1 2">
    <name type="scientific">Nephila pilipes</name>
    <name type="common">Giant wood spider</name>
    <name type="synonym">Nephila maculata</name>
    <dbReference type="NCBI Taxonomy" id="299642"/>
    <lineage>
        <taxon>Eukaryota</taxon>
        <taxon>Metazoa</taxon>
        <taxon>Ecdysozoa</taxon>
        <taxon>Arthropoda</taxon>
        <taxon>Chelicerata</taxon>
        <taxon>Arachnida</taxon>
        <taxon>Araneae</taxon>
        <taxon>Araneomorphae</taxon>
        <taxon>Entelegynae</taxon>
        <taxon>Araneoidea</taxon>
        <taxon>Nephilidae</taxon>
        <taxon>Nephila</taxon>
    </lineage>
</organism>
<dbReference type="Proteomes" id="UP000887013">
    <property type="component" value="Unassembled WGS sequence"/>
</dbReference>
<keyword evidence="2" id="KW-1185">Reference proteome</keyword>